<evidence type="ECO:0000313" key="5">
    <source>
        <dbReference type="Proteomes" id="UP000525078"/>
    </source>
</evidence>
<keyword evidence="6" id="KW-1185">Reference proteome</keyword>
<organism evidence="3 5">
    <name type="scientific">Cannabis sativa</name>
    <name type="common">Hemp</name>
    <name type="synonym">Marijuana</name>
    <dbReference type="NCBI Taxonomy" id="3483"/>
    <lineage>
        <taxon>Eukaryota</taxon>
        <taxon>Viridiplantae</taxon>
        <taxon>Streptophyta</taxon>
        <taxon>Embryophyta</taxon>
        <taxon>Tracheophyta</taxon>
        <taxon>Spermatophyta</taxon>
        <taxon>Magnoliopsida</taxon>
        <taxon>eudicotyledons</taxon>
        <taxon>Gunneridae</taxon>
        <taxon>Pentapetalae</taxon>
        <taxon>rosids</taxon>
        <taxon>fabids</taxon>
        <taxon>Rosales</taxon>
        <taxon>Cannabaceae</taxon>
        <taxon>Cannabis</taxon>
    </lineage>
</organism>
<dbReference type="EMBL" id="JAATIP010000098">
    <property type="protein sequence ID" value="KAF4373856.1"/>
    <property type="molecule type" value="Genomic_DNA"/>
</dbReference>
<evidence type="ECO:0000313" key="2">
    <source>
        <dbReference type="EMBL" id="KAF4364679.1"/>
    </source>
</evidence>
<dbReference type="Proteomes" id="UP000525078">
    <property type="component" value="Unassembled WGS sequence"/>
</dbReference>
<feature type="compositionally biased region" description="Basic residues" evidence="1">
    <location>
        <begin position="74"/>
        <end position="89"/>
    </location>
</feature>
<evidence type="ECO:0000313" key="6">
    <source>
        <dbReference type="Proteomes" id="UP000583929"/>
    </source>
</evidence>
<protein>
    <submittedName>
        <fullName evidence="3">Uncharacterized protein</fullName>
    </submittedName>
</protein>
<evidence type="ECO:0000313" key="4">
    <source>
        <dbReference type="EMBL" id="KAF4377609.1"/>
    </source>
</evidence>
<dbReference type="EMBL" id="JAATIQ010000280">
    <property type="protein sequence ID" value="KAF4364679.1"/>
    <property type="molecule type" value="Genomic_DNA"/>
</dbReference>
<sequence>MGPVKLLLDRSRVRRRCKVRIEGGKEPEKEFRSRKSDLRLVRAERSGNGPERELLFKLRTRSWSSRLSESGGKLPRRPKLWRTKRTTRP</sequence>
<dbReference type="EMBL" id="JAATIQ010000142">
    <property type="protein sequence ID" value="KAF4377609.1"/>
    <property type="molecule type" value="Genomic_DNA"/>
</dbReference>
<proteinExistence type="predicted"/>
<name>A0A7J6FT11_CANSA</name>
<accession>A0A7J6FT11</accession>
<comment type="caution">
    <text evidence="3">The sequence shown here is derived from an EMBL/GenBank/DDBJ whole genome shotgun (WGS) entry which is preliminary data.</text>
</comment>
<gene>
    <name evidence="3" type="ORF">F8388_007762</name>
    <name evidence="4" type="ORF">G4B88_006889</name>
    <name evidence="2" type="ORF">G4B88_028602</name>
</gene>
<evidence type="ECO:0000313" key="3">
    <source>
        <dbReference type="EMBL" id="KAF4373856.1"/>
    </source>
</evidence>
<feature type="region of interest" description="Disordered" evidence="1">
    <location>
        <begin position="63"/>
        <end position="89"/>
    </location>
</feature>
<dbReference type="Proteomes" id="UP000583929">
    <property type="component" value="Unassembled WGS sequence"/>
</dbReference>
<reference evidence="5 6" key="1">
    <citation type="journal article" date="2020" name="bioRxiv">
        <title>Sequence and annotation of 42 cannabis genomes reveals extensive copy number variation in cannabinoid synthesis and pathogen resistance genes.</title>
        <authorList>
            <person name="Mckernan K.J."/>
            <person name="Helbert Y."/>
            <person name="Kane L.T."/>
            <person name="Ebling H."/>
            <person name="Zhang L."/>
            <person name="Liu B."/>
            <person name="Eaton Z."/>
            <person name="Mclaughlin S."/>
            <person name="Kingan S."/>
            <person name="Baybayan P."/>
            <person name="Concepcion G."/>
            <person name="Jordan M."/>
            <person name="Riva A."/>
            <person name="Barbazuk W."/>
            <person name="Harkins T."/>
        </authorList>
    </citation>
    <scope>NUCLEOTIDE SEQUENCE [LARGE SCALE GENOMIC DNA]</scope>
    <source>
        <strain evidence="5 6">cv. Jamaican Lion 4</strain>
        <strain evidence="2">Father</strain>
        <strain evidence="3">Mother</strain>
        <tissue evidence="3">Leaf</tissue>
    </source>
</reference>
<dbReference type="AlphaFoldDB" id="A0A7J6FT11"/>
<evidence type="ECO:0000256" key="1">
    <source>
        <dbReference type="SAM" id="MobiDB-lite"/>
    </source>
</evidence>